<dbReference type="Pfam" id="PF00107">
    <property type="entry name" value="ADH_zinc_N"/>
    <property type="match status" value="1"/>
</dbReference>
<dbReference type="PROSITE" id="PS01162">
    <property type="entry name" value="QOR_ZETA_CRYSTAL"/>
    <property type="match status" value="1"/>
</dbReference>
<dbReference type="InterPro" id="IPR036291">
    <property type="entry name" value="NAD(P)-bd_dom_sf"/>
</dbReference>
<dbReference type="OrthoDB" id="9992527at2759"/>
<dbReference type="EC" id="1.3.1.48" evidence="2"/>
<dbReference type="GO" id="GO:0005739">
    <property type="term" value="C:mitochondrion"/>
    <property type="evidence" value="ECO:0007669"/>
    <property type="project" value="TreeGrafter"/>
</dbReference>
<evidence type="ECO:0000313" key="5">
    <source>
        <dbReference type="Proteomes" id="UP000694845"/>
    </source>
</evidence>
<dbReference type="GO" id="GO:0008270">
    <property type="term" value="F:zinc ion binding"/>
    <property type="evidence" value="ECO:0007669"/>
    <property type="project" value="InterPro"/>
</dbReference>
<dbReference type="OMA" id="VDMSYSR"/>
<protein>
    <recommendedName>
        <fullName evidence="2">15-oxoprostaglandin 13-reductase</fullName>
        <ecNumber evidence="2">1.3.1.48</ecNumber>
    </recommendedName>
</protein>
<dbReference type="InterPro" id="IPR013149">
    <property type="entry name" value="ADH-like_C"/>
</dbReference>
<name>A0A8B7XS26_ACAPL</name>
<sequence>MALPATFRKLVATKLSQHFKDAVTLQTVPMLKPGPKDILVRNRFVGINASDINKTAGRYSLDDKPPFEIGFESVGEVVDLGSEVKNVKIGQGVCFMHNGAFSEYQVLPAKMASPIPSIQPEYTALLISGMTADISLREVGRIKQGETVLVTAAAGGTGQFAVQFAKQAGCHVIGTCSSDAKAEFLKSLGCDRPINYKSENLADVLKKEYPTGVDVVYECVGGDIFHTCLRSLAPKGRLITIGFISGYKEDAIAAPTIHPKEVLGLLSKSASISGFFLFTYTDQWRASFIRQADLFAKGSLKVGVDLGTNSDKGPFKGVEGIMDAIDYLYSGKNKGKVVVEMNDPLPAAGL</sequence>
<dbReference type="InterPro" id="IPR013154">
    <property type="entry name" value="ADH-like_N"/>
</dbReference>
<keyword evidence="5" id="KW-1185">Reference proteome</keyword>
<dbReference type="RefSeq" id="XP_022083658.1">
    <property type="nucleotide sequence ID" value="XM_022227966.1"/>
</dbReference>
<evidence type="ECO:0000313" key="6">
    <source>
        <dbReference type="RefSeq" id="XP_022083658.1"/>
    </source>
</evidence>
<organism evidence="5 6">
    <name type="scientific">Acanthaster planci</name>
    <name type="common">Crown-of-thorns starfish</name>
    <dbReference type="NCBI Taxonomy" id="133434"/>
    <lineage>
        <taxon>Eukaryota</taxon>
        <taxon>Metazoa</taxon>
        <taxon>Echinodermata</taxon>
        <taxon>Eleutherozoa</taxon>
        <taxon>Asterozoa</taxon>
        <taxon>Asteroidea</taxon>
        <taxon>Valvatacea</taxon>
        <taxon>Valvatida</taxon>
        <taxon>Acanthasteridae</taxon>
        <taxon>Acanthaster</taxon>
    </lineage>
</organism>
<dbReference type="Gene3D" id="3.90.180.10">
    <property type="entry name" value="Medium-chain alcohol dehydrogenases, catalytic domain"/>
    <property type="match status" value="1"/>
</dbReference>
<feature type="domain" description="Enoyl reductase (ER)" evidence="4">
    <location>
        <begin position="18"/>
        <end position="339"/>
    </location>
</feature>
<keyword evidence="3" id="KW-0560">Oxidoreductase</keyword>
<comment type="similarity">
    <text evidence="1">Belongs to the zinc-containing alcohol dehydrogenase family. Quinone oxidoreductase subfamily.</text>
</comment>
<dbReference type="Proteomes" id="UP000694845">
    <property type="component" value="Unplaced"/>
</dbReference>
<evidence type="ECO:0000256" key="1">
    <source>
        <dbReference type="ARBA" id="ARBA00010371"/>
    </source>
</evidence>
<dbReference type="AlphaFoldDB" id="A0A8B7XS26"/>
<dbReference type="PANTHER" id="PTHR43677:SF3">
    <property type="entry name" value="PROSTAGLANDIN REDUCTASE 3"/>
    <property type="match status" value="1"/>
</dbReference>
<dbReference type="SUPFAM" id="SSF51735">
    <property type="entry name" value="NAD(P)-binding Rossmann-fold domains"/>
    <property type="match status" value="1"/>
</dbReference>
<reference evidence="6" key="1">
    <citation type="submission" date="2025-08" db="UniProtKB">
        <authorList>
            <consortium name="RefSeq"/>
        </authorList>
    </citation>
    <scope>IDENTIFICATION</scope>
</reference>
<dbReference type="FunFam" id="3.40.50.720:FF:000121">
    <property type="entry name" value="Prostaglandin reductase 2"/>
    <property type="match status" value="1"/>
</dbReference>
<dbReference type="Pfam" id="PF08240">
    <property type="entry name" value="ADH_N"/>
    <property type="match status" value="1"/>
</dbReference>
<evidence type="ECO:0000256" key="2">
    <source>
        <dbReference type="ARBA" id="ARBA00011981"/>
    </source>
</evidence>
<dbReference type="InterPro" id="IPR020843">
    <property type="entry name" value="ER"/>
</dbReference>
<dbReference type="SUPFAM" id="SSF50129">
    <property type="entry name" value="GroES-like"/>
    <property type="match status" value="1"/>
</dbReference>
<dbReference type="SMART" id="SM00829">
    <property type="entry name" value="PKS_ER"/>
    <property type="match status" value="1"/>
</dbReference>
<dbReference type="InterPro" id="IPR051397">
    <property type="entry name" value="Zn-ADH-like_protein"/>
</dbReference>
<accession>A0A8B7XS26</accession>
<dbReference type="PANTHER" id="PTHR43677">
    <property type="entry name" value="SHORT-CHAIN DEHYDROGENASE/REDUCTASE"/>
    <property type="match status" value="1"/>
</dbReference>
<dbReference type="CDD" id="cd08250">
    <property type="entry name" value="Mgc45594_like"/>
    <property type="match status" value="1"/>
</dbReference>
<dbReference type="Gene3D" id="3.40.50.720">
    <property type="entry name" value="NAD(P)-binding Rossmann-like Domain"/>
    <property type="match status" value="1"/>
</dbReference>
<gene>
    <name evidence="6" type="primary">LOC110975452</name>
</gene>
<dbReference type="KEGG" id="aplc:110975452"/>
<dbReference type="InterPro" id="IPR002364">
    <property type="entry name" value="Quin_OxRdtase/zeta-crystal_CS"/>
</dbReference>
<dbReference type="GO" id="GO:0047522">
    <property type="term" value="F:15-oxoprostaglandin 13-reductase [NAD(P)+] activity"/>
    <property type="evidence" value="ECO:0007669"/>
    <property type="project" value="UniProtKB-EC"/>
</dbReference>
<evidence type="ECO:0000259" key="4">
    <source>
        <dbReference type="SMART" id="SM00829"/>
    </source>
</evidence>
<proteinExistence type="inferred from homology"/>
<evidence type="ECO:0000256" key="3">
    <source>
        <dbReference type="ARBA" id="ARBA00023002"/>
    </source>
</evidence>
<dbReference type="GeneID" id="110975452"/>
<dbReference type="InterPro" id="IPR011032">
    <property type="entry name" value="GroES-like_sf"/>
</dbReference>